<dbReference type="Pfam" id="PF13585">
    <property type="entry name" value="CHU_C"/>
    <property type="match status" value="1"/>
</dbReference>
<sequence length="1460" mass="153773">MLGSAGLRAQGFDLFPLTKGDVVTKSSSLAKAACTSNPGTIDGFTNVSVSSSSFSGVAPGGSLAFASKPDTIWMCMGDELLVNHRANSADLSGDPNPATRGGVGYAVYDCMPSATGPLVNDINSDPCNPDLGTPQYNGDLAIAPPVDYFSRDYNLTVRNRTDGITTLFGGPTVLYFAPITVDSFDTSNQEFRFEGTTGGSDPSQCTVVDLNQTFTVGFLNSVTASEATQSSTTCAGSFRIEGGISELRGTGDYTISIRNTATNQTASLDRPSGAYRHGDVVNYTTPVPGDYAISITDQVSCDFVGMTVTHTGACVTTGGAAPTFTAVVDSVSCPGEDDGSITITVNGGLAPYTATYRRTIPPPATNGPTQTIATEGGTATFSDLVAGFYDVTVTDALGEDVTQEIQVVEGVSFGASIQVVQRPLCNGDNNGILVVSISENATPVDDPNSMGYRIAWNTGAATDTISGLSDGTYSVTVTDIASGCTRTSSVTLDQPNALFIDVSQSTTSDATCSGSEDGAIRVRVSGGVRDNGNYSFTWSDGFTESAAESNRTNLNPGDYSVTVTDLNGCSNSRSFSVAAAKILVISTDSTNVSCFGDTDGSISIGGSATGSPATLPFRAGLLNEDGTTARPFSNVPPGNASRVTFENLSPGTYIAVLRDSDPQGCEVQERVTISEPELLELDVVTTDVGCPDQAGTATVNVSGGTAPYTFRFVNDSIPSPTDTTMTFDSTTLSNLNNIGDLQPDTNYVVIVTDANGCVDTSAFQIFSPPTAIIQPIVTDFVSCPDDSDGQLTVVASPPPGDSITITGYTWYRLNPDNSLGEQVDIGRTTSADLTVGAYVVEISLSNECISYGFGQVASPGLVQLDTFTTIDPTCLGDDNGSIFVTPTGGTPNSDGTYNYLWSNNTSGNPTRSNNINNLAAGTYSVTISDANACQPFFDTTFVINDPVGITGDFTTEDVSCPDETTADGTATFTARFSDGTTGTFDFYWSTGDTILNQSSSTLTDLVRGPISVTVTDGTCPQVFTDTIDSPENFEVTQDIRDASCNGETNGAATVSVTGGTPGYTFDWIDRTETSGTINNVQAGVYPLVITDTRGCSPDTVQVVVGEPDPLVLQIDPSLTTPRVTCTGDEDGTLAVFLASTNNNPLGDNPYTWSDNVTDNDDEIADNLAPGTYGVTVTDVEGCQDSLQYTILEPSPIFFTVEDIIPPLCFGETTTISLDTAFGGQSSSLSDFTFTLNEDGFLFPADQPGTTFAGEVVVTVYDSVGCTAQDSFSVPQPPEIIIDLPERITVELGDRLRQLNPLISPANDMYTYQWTPPDSLSSDTIRDPFVFPIRSQDYTLTVTNQNGCEALADIYVEVDANRNVYIPNVFSPNQDGRNDDFRIYACQGVVGITRVNIFNRWGGLVHELSNIPANCLDGTLLWDGFSASGDRVDPGVFVYTIEVVFLDGVTLLYRGDISVLR</sequence>
<dbReference type="RefSeq" id="WP_183495095.1">
    <property type="nucleotide sequence ID" value="NZ_JACIFF010000003.1"/>
</dbReference>
<organism evidence="1 2">
    <name type="scientific">Neolewinella aquimaris</name>
    <dbReference type="NCBI Taxonomy" id="1835722"/>
    <lineage>
        <taxon>Bacteria</taxon>
        <taxon>Pseudomonadati</taxon>
        <taxon>Bacteroidota</taxon>
        <taxon>Saprospiria</taxon>
        <taxon>Saprospirales</taxon>
        <taxon>Lewinellaceae</taxon>
        <taxon>Neolewinella</taxon>
    </lineage>
</organism>
<keyword evidence="2" id="KW-1185">Reference proteome</keyword>
<comment type="caution">
    <text evidence="1">The sequence shown here is derived from an EMBL/GenBank/DDBJ whole genome shotgun (WGS) entry which is preliminary data.</text>
</comment>
<protein>
    <submittedName>
        <fullName evidence="1">Gliding motility-associated-like protein</fullName>
    </submittedName>
</protein>
<reference evidence="1 2" key="1">
    <citation type="submission" date="2020-08" db="EMBL/GenBank/DDBJ databases">
        <title>Genomic Encyclopedia of Type Strains, Phase IV (KMG-IV): sequencing the most valuable type-strain genomes for metagenomic binning, comparative biology and taxonomic classification.</title>
        <authorList>
            <person name="Goeker M."/>
        </authorList>
    </citation>
    <scope>NUCLEOTIDE SEQUENCE [LARGE SCALE GENOMIC DNA]</scope>
    <source>
        <strain evidence="1 2">DSM 105137</strain>
    </source>
</reference>
<dbReference type="Proteomes" id="UP000576209">
    <property type="component" value="Unassembled WGS sequence"/>
</dbReference>
<evidence type="ECO:0000313" key="2">
    <source>
        <dbReference type="Proteomes" id="UP000576209"/>
    </source>
</evidence>
<dbReference type="InterPro" id="IPR025667">
    <property type="entry name" value="SprB_repeat"/>
</dbReference>
<dbReference type="Gene3D" id="2.60.40.10">
    <property type="entry name" value="Immunoglobulins"/>
    <property type="match status" value="1"/>
</dbReference>
<dbReference type="Pfam" id="PF13573">
    <property type="entry name" value="SprB"/>
    <property type="match status" value="5"/>
</dbReference>
<proteinExistence type="predicted"/>
<name>A0A840E9X7_9BACT</name>
<dbReference type="InterPro" id="IPR013783">
    <property type="entry name" value="Ig-like_fold"/>
</dbReference>
<gene>
    <name evidence="1" type="ORF">GGR28_001455</name>
</gene>
<dbReference type="EMBL" id="JACIFF010000003">
    <property type="protein sequence ID" value="MBB4078838.1"/>
    <property type="molecule type" value="Genomic_DNA"/>
</dbReference>
<evidence type="ECO:0000313" key="1">
    <source>
        <dbReference type="EMBL" id="MBB4078838.1"/>
    </source>
</evidence>
<accession>A0A840E9X7</accession>